<keyword evidence="1" id="KW-0285">Flavoprotein</keyword>
<dbReference type="Proteomes" id="UP000218677">
    <property type="component" value="Unassembled WGS sequence"/>
</dbReference>
<keyword evidence="2" id="KW-0288">FMN</keyword>
<evidence type="ECO:0000256" key="4">
    <source>
        <dbReference type="ARBA" id="ARBA00023033"/>
    </source>
</evidence>
<dbReference type="OrthoDB" id="9814695at2"/>
<dbReference type="AlphaFoldDB" id="A0A2A4HN63"/>
<evidence type="ECO:0000313" key="6">
    <source>
        <dbReference type="EMBL" id="PCF95543.1"/>
    </source>
</evidence>
<dbReference type="GO" id="GO:0008726">
    <property type="term" value="F:alkanesulfonate monooxygenase activity"/>
    <property type="evidence" value="ECO:0007669"/>
    <property type="project" value="TreeGrafter"/>
</dbReference>
<proteinExistence type="predicted"/>
<dbReference type="InterPro" id="IPR050172">
    <property type="entry name" value="SsuD_RutA_monooxygenase"/>
</dbReference>
<organism evidence="6 7">
    <name type="scientific">Vreelandella nigrificans</name>
    <dbReference type="NCBI Taxonomy" id="2042704"/>
    <lineage>
        <taxon>Bacteria</taxon>
        <taxon>Pseudomonadati</taxon>
        <taxon>Pseudomonadota</taxon>
        <taxon>Gammaproteobacteria</taxon>
        <taxon>Oceanospirillales</taxon>
        <taxon>Halomonadaceae</taxon>
        <taxon>Vreelandella</taxon>
    </lineage>
</organism>
<keyword evidence="3" id="KW-0560">Oxidoreductase</keyword>
<evidence type="ECO:0000313" key="7">
    <source>
        <dbReference type="Proteomes" id="UP000218677"/>
    </source>
</evidence>
<sequence>MSIEFIGFIGNQSGSESRETTGPTLDLNYVETLAKAQEFAGFDRALLAFHSNSPESLLVATHAAAVTSSLNFMVAHRPGFTAPTVAARQFATFDVISKGRASVHVITGGNDAELAQDGSYIGKEERYERTNEYLDIVRQTWTQSRPFDYQGKYYQVTAASSAIKPIQQPTIPIYFGGSSPAAIEVAGKHADIYALWGETHEQVSDTIARVKAAAARHGRTIRFSLSLRPILADTEEAAWKRADDILERARELAIKRGITRNEPENEGSRRLLEAAAKGDRLDTRLWTGIAGLLGAQGNSTALVGTPEQVSDALLEYADLGISTFLIRGFDPLEDALDYGRSLIPLTRQKVANRQQQLPRAQYLQPFIQ</sequence>
<dbReference type="InterPro" id="IPR036661">
    <property type="entry name" value="Luciferase-like_sf"/>
</dbReference>
<evidence type="ECO:0000259" key="5">
    <source>
        <dbReference type="Pfam" id="PF00296"/>
    </source>
</evidence>
<dbReference type="Pfam" id="PF00296">
    <property type="entry name" value="Bac_luciferase"/>
    <property type="match status" value="1"/>
</dbReference>
<feature type="domain" description="Luciferase-like" evidence="5">
    <location>
        <begin position="5"/>
        <end position="322"/>
    </location>
</feature>
<keyword evidence="4 6" id="KW-0503">Monooxygenase</keyword>
<dbReference type="EMBL" id="NWUX01000008">
    <property type="protein sequence ID" value="PCF95543.1"/>
    <property type="molecule type" value="Genomic_DNA"/>
</dbReference>
<name>A0A2A4HN63_9GAMM</name>
<keyword evidence="7" id="KW-1185">Reference proteome</keyword>
<evidence type="ECO:0000256" key="2">
    <source>
        <dbReference type="ARBA" id="ARBA00022643"/>
    </source>
</evidence>
<dbReference type="InterPro" id="IPR011251">
    <property type="entry name" value="Luciferase-like_dom"/>
</dbReference>
<dbReference type="SUPFAM" id="SSF51679">
    <property type="entry name" value="Bacterial luciferase-like"/>
    <property type="match status" value="1"/>
</dbReference>
<protein>
    <submittedName>
        <fullName evidence="6">Alkanesulfonate monooxygenase</fullName>
    </submittedName>
</protein>
<accession>A0A2A4HN63</accession>
<dbReference type="PANTHER" id="PTHR42847:SF9">
    <property type="entry name" value="BLL6451 PROTEIN"/>
    <property type="match status" value="1"/>
</dbReference>
<dbReference type="GO" id="GO:0046306">
    <property type="term" value="P:alkanesulfonate catabolic process"/>
    <property type="evidence" value="ECO:0007669"/>
    <property type="project" value="TreeGrafter"/>
</dbReference>
<comment type="caution">
    <text evidence="6">The sequence shown here is derived from an EMBL/GenBank/DDBJ whole genome shotgun (WGS) entry which is preliminary data.</text>
</comment>
<dbReference type="Gene3D" id="3.20.20.30">
    <property type="entry name" value="Luciferase-like domain"/>
    <property type="match status" value="1"/>
</dbReference>
<reference evidence="7" key="1">
    <citation type="submission" date="2017-09" db="EMBL/GenBank/DDBJ databases">
        <authorList>
            <person name="Cho G.-S."/>
            <person name="Oguntoyinbo F.A."/>
            <person name="Cnockaert M."/>
            <person name="Kabisch J."/>
            <person name="Neve H."/>
            <person name="Bockelmann W."/>
            <person name="Wenning M."/>
            <person name="Franz C.M."/>
            <person name="Vandamme P."/>
        </authorList>
    </citation>
    <scope>NUCLEOTIDE SEQUENCE [LARGE SCALE GENOMIC DNA]</scope>
    <source>
        <strain evidence="7">MBT G8648</strain>
    </source>
</reference>
<dbReference type="PANTHER" id="PTHR42847">
    <property type="entry name" value="ALKANESULFONATE MONOOXYGENASE"/>
    <property type="match status" value="1"/>
</dbReference>
<dbReference type="RefSeq" id="WP_096651560.1">
    <property type="nucleotide sequence ID" value="NZ_NWUX01000008.1"/>
</dbReference>
<dbReference type="CDD" id="cd01094">
    <property type="entry name" value="Alkanesulfonate_monoxygenase"/>
    <property type="match status" value="1"/>
</dbReference>
<evidence type="ECO:0000256" key="3">
    <source>
        <dbReference type="ARBA" id="ARBA00023002"/>
    </source>
</evidence>
<evidence type="ECO:0000256" key="1">
    <source>
        <dbReference type="ARBA" id="ARBA00022630"/>
    </source>
</evidence>
<gene>
    <name evidence="6" type="ORF">CPA45_10820</name>
</gene>